<organism evidence="2 3">
    <name type="scientific">Pseudonocardia aurantiaca</name>
    <dbReference type="NCBI Taxonomy" id="75290"/>
    <lineage>
        <taxon>Bacteria</taxon>
        <taxon>Bacillati</taxon>
        <taxon>Actinomycetota</taxon>
        <taxon>Actinomycetes</taxon>
        <taxon>Pseudonocardiales</taxon>
        <taxon>Pseudonocardiaceae</taxon>
        <taxon>Pseudonocardia</taxon>
    </lineage>
</organism>
<feature type="region of interest" description="Disordered" evidence="1">
    <location>
        <begin position="1"/>
        <end position="26"/>
    </location>
</feature>
<reference evidence="3" key="1">
    <citation type="journal article" date="2019" name="Int. J. Syst. Evol. Microbiol.">
        <title>The Global Catalogue of Microorganisms (GCM) 10K type strain sequencing project: providing services to taxonomists for standard genome sequencing and annotation.</title>
        <authorList>
            <consortium name="The Broad Institute Genomics Platform"/>
            <consortium name="The Broad Institute Genome Sequencing Center for Infectious Disease"/>
            <person name="Wu L."/>
            <person name="Ma J."/>
        </authorList>
    </citation>
    <scope>NUCLEOTIDE SEQUENCE [LARGE SCALE GENOMIC DNA]</scope>
    <source>
        <strain evidence="3">JCM 12165</strain>
    </source>
</reference>
<evidence type="ECO:0000256" key="1">
    <source>
        <dbReference type="SAM" id="MobiDB-lite"/>
    </source>
</evidence>
<evidence type="ECO:0000313" key="2">
    <source>
        <dbReference type="EMBL" id="MFD1532660.1"/>
    </source>
</evidence>
<dbReference type="RefSeq" id="WP_343978210.1">
    <property type="nucleotide sequence ID" value="NZ_BAAAJG010000010.1"/>
</dbReference>
<feature type="compositionally biased region" description="Basic and acidic residues" evidence="1">
    <location>
        <begin position="1"/>
        <end position="18"/>
    </location>
</feature>
<sequence>MGRQPRYVEPDGASHRSSAEPTGPDPVRLHMRYMTLDGDTVLDSDWWVLAAEGPAAEMAAEMAAAGLDVDSSLDDLIVARRPAG</sequence>
<proteinExistence type="predicted"/>
<protein>
    <submittedName>
        <fullName evidence="2">Uncharacterized protein</fullName>
    </submittedName>
</protein>
<dbReference type="Proteomes" id="UP001597145">
    <property type="component" value="Unassembled WGS sequence"/>
</dbReference>
<gene>
    <name evidence="2" type="ORF">ACFSCY_24860</name>
</gene>
<accession>A0ABW4FPY5</accession>
<keyword evidence="3" id="KW-1185">Reference proteome</keyword>
<name>A0ABW4FPY5_9PSEU</name>
<evidence type="ECO:0000313" key="3">
    <source>
        <dbReference type="Proteomes" id="UP001597145"/>
    </source>
</evidence>
<dbReference type="EMBL" id="JBHUCP010000019">
    <property type="protein sequence ID" value="MFD1532660.1"/>
    <property type="molecule type" value="Genomic_DNA"/>
</dbReference>
<comment type="caution">
    <text evidence="2">The sequence shown here is derived from an EMBL/GenBank/DDBJ whole genome shotgun (WGS) entry which is preliminary data.</text>
</comment>